<reference evidence="2" key="5">
    <citation type="journal article" date="1999" name="FEBS Lett.">
        <title>Kup is the major K+ uptake system in Escherichia coli upon hyper-osmotic stress at a low pH.</title>
        <authorList>
            <person name="Trchounian A."/>
            <person name="Kobayashi H."/>
        </authorList>
    </citation>
    <scope>NUCLEOTIDE SEQUENCE</scope>
</reference>
<dbReference type="Proteomes" id="UP000675920">
    <property type="component" value="Unplaced"/>
</dbReference>
<proteinExistence type="predicted"/>
<reference evidence="2" key="4">
    <citation type="journal article" date="1997" name="FEBS Lett.">
        <title>A new family of K+ transporters from Arabidopsis that are conserved across phyla.</title>
        <authorList>
            <person name="Quintero F.J."/>
            <person name="Blatt M.R."/>
        </authorList>
    </citation>
    <scope>NUCLEOTIDE SEQUENCE</scope>
</reference>
<organism evidence="1 2">
    <name type="scientific">Derxia gummosa DSM 723</name>
    <dbReference type="NCBI Taxonomy" id="1121388"/>
    <lineage>
        <taxon>Bacteria</taxon>
        <taxon>Pseudomonadati</taxon>
        <taxon>Pseudomonadota</taxon>
        <taxon>Betaproteobacteria</taxon>
        <taxon>Burkholderiales</taxon>
        <taxon>Alcaligenaceae</taxon>
        <taxon>Derxia</taxon>
    </lineage>
</organism>
<reference evidence="2" key="1">
    <citation type="journal article" date="1989" name="J. Bacteriol.">
        <title>Specific cesium transport via the Escherichia coli Kup (TrkD) K+ uptake system.</title>
        <authorList>
            <person name="Bossemeyer D."/>
            <person name="Schlosser A."/>
            <person name="Bakker E.P."/>
        </authorList>
    </citation>
    <scope>NUCLEOTIDE SEQUENCE</scope>
</reference>
<name>A0AC36KID2_9BURK</name>
<reference evidence="2" key="7">
    <citation type="submission" date="2025-08" db="UniProtKB">
        <authorList>
            <consortium name="RefSeq"/>
        </authorList>
    </citation>
    <scope>IDENTIFICATION</scope>
</reference>
<keyword evidence="1" id="KW-1185">Reference proteome</keyword>
<protein>
    <submittedName>
        <fullName evidence="2">Potassium transporter Kup</fullName>
    </submittedName>
</protein>
<evidence type="ECO:0000313" key="2">
    <source>
        <dbReference type="RefSeq" id="WP_051378844.1"/>
    </source>
</evidence>
<accession>A0AC36KID2</accession>
<reference evidence="2" key="3">
    <citation type="journal article" date="1995" name="EMBO J.">
        <title>A potassium transporter of the yeast Schwanniomyces occidentalis homologous to the Kup system of Escherichia coli has a high concentrative capacity.</title>
        <authorList>
            <person name="Banuelos M.A."/>
            <person name="Klein R.D."/>
            <person name="Alexander-Bowman S.J."/>
            <person name="Rodriguez-Navarro A."/>
        </authorList>
    </citation>
    <scope>NUCLEOTIDE SEQUENCE</scope>
</reference>
<reference evidence="2" key="2">
    <citation type="journal article" date="1993" name="J. Bacteriol.">
        <title>Nucleotide sequence and 3'-end deletion studies indicate that the K(+)-uptake protein kup from Escherichia coli is composed of a hydrophobic core linked to a large and partially essential hydrophilic C-terminus.</title>
        <authorList>
            <person name="Schleyer M."/>
            <person name="Bakker E.P."/>
        </authorList>
    </citation>
    <scope>NUCLEOTIDE SEQUENCE</scope>
</reference>
<dbReference type="RefSeq" id="WP_051378844.1">
    <property type="nucleotide sequence ID" value="NZ_AXWS01000014.1"/>
</dbReference>
<reference evidence="2" key="6">
    <citation type="journal article" date="2007" name="EMBO J.">
        <title>Arabidopsis POT1 associates with the telomerase RNP and is required for telomere maintenance.</title>
        <authorList>
            <person name="Surovtseva Y.V."/>
            <person name="Shakirov E.V."/>
            <person name="Vespa L."/>
            <person name="Osbun N."/>
            <person name="Song X."/>
            <person name="Shippen D.E."/>
        </authorList>
    </citation>
    <scope>NUCLEOTIDE SEQUENCE</scope>
</reference>
<sequence length="629" mass="68503">MHEPGGHHGEGKLAPLLLAALGVVFGDIGTSPLYAFKECMNPEHGIDLSTANVYGILSLLFWAMVLVVSVKYVIFVMRADNGGEGGVLALAALALRGTEGQPRTRWALAALGLVGASMFYGDGMITPAISVLSAVEGLEIVEPGFHRWVLPITIAIIIFLFAIQKHGTAVIGRFFGPAMVLWFTTLGVIGIFNIIEHPSVLVAIAPWHAIAFLHEHGFASVLVLGSVFLVLTGAEALYADMGHFGARPIRIGWFVLVMPGLLLNYFGQGALVLEHPAAIRNPFFLSVPEWATLPLVLLSTVATVIASQAMISGAFSMTAQAIKLGYLPRMRIQHTNEREIGQIYVPLVNNSLLVSVIALVLMFKSSSALASAYGIAVVTTMCMTSFLVYVVLRRVWGVRKLYARGLVFVFLLLDLSFFVANAIKIPDGGWFPLVIGAAAFTVLATWERGRQILFERLRELSIPVDAFVEAIAAGPPPRVQGTAVFMTSIGDAVPAALLHNLKHNKVLHERVLLLTVRILDVPHTIADERVTVAPMQQGFARVEACYGFKEDPDVDEIMHAAARKLGFEYDLMDTSYFVSRQTVVPTSMPGMAMWREKLFAWMQSNAALATDFFKIPINRVVELGSQIDI</sequence>
<evidence type="ECO:0000313" key="1">
    <source>
        <dbReference type="Proteomes" id="UP000675920"/>
    </source>
</evidence>